<evidence type="ECO:0000256" key="1">
    <source>
        <dbReference type="SAM" id="Phobius"/>
    </source>
</evidence>
<evidence type="ECO:0000313" key="3">
    <source>
        <dbReference type="Proteomes" id="UP000467132"/>
    </source>
</evidence>
<keyword evidence="1" id="KW-0812">Transmembrane</keyword>
<protein>
    <submittedName>
        <fullName evidence="2">Uncharacterized protein</fullName>
    </submittedName>
</protein>
<dbReference type="Proteomes" id="UP000467132">
    <property type="component" value="Unassembled WGS sequence"/>
</dbReference>
<sequence length="529" mass="63229">MNLYLTISNFSEREEKRIESIEKNFELDDYYSLYREVQISDSNIKQIIKEVYVTENLLFDRAEYISQYIENQERREIRDNFLSSKRQRFFLIPFLGKIKSEIIEPIVILTIYDVGILTLEVMIGHNEKKLTKIDDNDTHVDFYELKFYKKLSKYKLEDYFKYEILKSSKNKDLGIKEVKKYYKDLIEQVSQVKIQDEEDFTQTSNIIGILNGDTQGNGIDKFLEQNIEKVYQYLTNSDKDILDFKVKKQIKNKLFEKAAFNNKSQLFIVNNSLSVHLFNDYILHKRIIDNYKEIGKELKEIDKDEIFADKKDYIYESYHEILLFYEINLIRKFYAKKLLNDMSKMKDLSHEKLSRFMKELDFILLQFDEEILFRYDGSPKDLYTRSYSLCGAKRLVDKCKVISSNLALDMKNEEEVKERSYKNTILLFSTILSVLLSFSGIQSIVYNVLRHVTFNGKFKYFNEHPLRTTILIWLSTFLIIVIIFINQKNKQKDKKTKSNRSLYKLKGIIDKIINPRLKTFKNKIINYLK</sequence>
<feature type="transmembrane region" description="Helical" evidence="1">
    <location>
        <begin position="466"/>
        <end position="485"/>
    </location>
</feature>
<dbReference type="RefSeq" id="WP_160198046.1">
    <property type="nucleotide sequence ID" value="NZ_QXXA01000013.1"/>
</dbReference>
<keyword evidence="1" id="KW-0472">Membrane</keyword>
<accession>A0A845QX99</accession>
<feature type="transmembrane region" description="Helical" evidence="1">
    <location>
        <begin position="425"/>
        <end position="446"/>
    </location>
</feature>
<comment type="caution">
    <text evidence="2">The sequence shown here is derived from an EMBL/GenBank/DDBJ whole genome shotgun (WGS) entry which is preliminary data.</text>
</comment>
<dbReference type="AlphaFoldDB" id="A0A845QX99"/>
<organism evidence="2 3">
    <name type="scientific">Senegalia massiliensis</name>
    <dbReference type="NCBI Taxonomy" id="1720316"/>
    <lineage>
        <taxon>Bacteria</taxon>
        <taxon>Bacillati</taxon>
        <taxon>Bacillota</taxon>
        <taxon>Clostridia</taxon>
        <taxon>Eubacteriales</taxon>
        <taxon>Clostridiaceae</taxon>
        <taxon>Senegalia</taxon>
    </lineage>
</organism>
<gene>
    <name evidence="2" type="ORF">D3Z33_12015</name>
</gene>
<keyword evidence="3" id="KW-1185">Reference proteome</keyword>
<proteinExistence type="predicted"/>
<keyword evidence="1" id="KW-1133">Transmembrane helix</keyword>
<name>A0A845QX99_9CLOT</name>
<evidence type="ECO:0000313" key="2">
    <source>
        <dbReference type="EMBL" id="NBI07577.1"/>
    </source>
</evidence>
<reference evidence="2 3" key="1">
    <citation type="submission" date="2018-08" db="EMBL/GenBank/DDBJ databases">
        <title>Murine metabolic-syndrome-specific gut microbial biobank.</title>
        <authorList>
            <person name="Liu C."/>
        </authorList>
    </citation>
    <scope>NUCLEOTIDE SEQUENCE [LARGE SCALE GENOMIC DNA]</scope>
    <source>
        <strain evidence="2 3">583</strain>
    </source>
</reference>
<dbReference type="EMBL" id="QXXA01000013">
    <property type="protein sequence ID" value="NBI07577.1"/>
    <property type="molecule type" value="Genomic_DNA"/>
</dbReference>